<keyword evidence="2" id="KW-1133">Transmembrane helix</keyword>
<dbReference type="RefSeq" id="XP_008290171.1">
    <property type="nucleotide sequence ID" value="XM_008291949.1"/>
</dbReference>
<dbReference type="AlphaFoldDB" id="A0A9Y4N1E9"/>
<keyword evidence="2 4" id="KW-0812">Transmembrane</keyword>
<organism evidence="3 4">
    <name type="scientific">Stegastes partitus</name>
    <name type="common">bicolor damselfish</name>
    <dbReference type="NCBI Taxonomy" id="144197"/>
    <lineage>
        <taxon>Eukaryota</taxon>
        <taxon>Metazoa</taxon>
        <taxon>Chordata</taxon>
        <taxon>Craniata</taxon>
        <taxon>Vertebrata</taxon>
        <taxon>Euteleostomi</taxon>
        <taxon>Actinopterygii</taxon>
        <taxon>Neopterygii</taxon>
        <taxon>Teleostei</taxon>
        <taxon>Neoteleostei</taxon>
        <taxon>Acanthomorphata</taxon>
        <taxon>Ovalentaria</taxon>
        <taxon>Pomacentridae</taxon>
        <taxon>Stegastes</taxon>
    </lineage>
</organism>
<gene>
    <name evidence="4" type="primary">cunh5orf15</name>
</gene>
<protein>
    <submittedName>
        <fullName evidence="4">Keratinocyte-associated transmembrane protein 2</fullName>
    </submittedName>
</protein>
<feature type="compositionally biased region" description="Acidic residues" evidence="1">
    <location>
        <begin position="57"/>
        <end position="78"/>
    </location>
</feature>
<dbReference type="Proteomes" id="UP000694891">
    <property type="component" value="Unplaced"/>
</dbReference>
<feature type="region of interest" description="Disordered" evidence="1">
    <location>
        <begin position="1"/>
        <end position="100"/>
    </location>
</feature>
<sequence>MVATVEVPVGSDKVSEPVEPDTEETEVTDSDFQQSNIDSNLLETTDKDQGTRFLGGYDDDDEEDDENYEANEDSDDSDAAFVSNDNSKDQTENRRQQQADKMEVTLYKGPNSYNTEDEDSHFFFHLVILAFLVAIVYITYHNKRKIFLLAQSRRWKDSLCSRNTVEYHRLDQNVNEAMPSLKMTRDYIF</sequence>
<feature type="compositionally biased region" description="Polar residues" evidence="1">
    <location>
        <begin position="32"/>
        <end position="43"/>
    </location>
</feature>
<feature type="compositionally biased region" description="Acidic residues" evidence="1">
    <location>
        <begin position="18"/>
        <end position="29"/>
    </location>
</feature>
<dbReference type="PANTHER" id="PTHR16502:SF0">
    <property type="entry name" value="KERATINOCYTE-ASSOCIATED TRANSMEMBRANE PROTEIN 2"/>
    <property type="match status" value="1"/>
</dbReference>
<evidence type="ECO:0000256" key="1">
    <source>
        <dbReference type="SAM" id="MobiDB-lite"/>
    </source>
</evidence>
<reference evidence="4" key="1">
    <citation type="submission" date="2025-08" db="UniProtKB">
        <authorList>
            <consortium name="RefSeq"/>
        </authorList>
    </citation>
    <scope>IDENTIFICATION</scope>
</reference>
<dbReference type="InterPro" id="IPR037645">
    <property type="entry name" value="KCT2"/>
</dbReference>
<evidence type="ECO:0000256" key="2">
    <source>
        <dbReference type="SAM" id="Phobius"/>
    </source>
</evidence>
<proteinExistence type="predicted"/>
<dbReference type="Pfam" id="PF17818">
    <property type="entry name" value="KCT2"/>
    <property type="match status" value="1"/>
</dbReference>
<feature type="transmembrane region" description="Helical" evidence="2">
    <location>
        <begin position="122"/>
        <end position="140"/>
    </location>
</feature>
<name>A0A9Y4N1E9_9TELE</name>
<keyword evidence="3" id="KW-1185">Reference proteome</keyword>
<keyword evidence="2" id="KW-0472">Membrane</keyword>
<feature type="compositionally biased region" description="Basic and acidic residues" evidence="1">
    <location>
        <begin position="86"/>
        <end position="100"/>
    </location>
</feature>
<dbReference type="CTD" id="102288963"/>
<dbReference type="PANTHER" id="PTHR16502">
    <property type="entry name" value="KERATINOCYTE-ASSOCIATED TRANSMEMBRANE PROTEIN 2"/>
    <property type="match status" value="1"/>
</dbReference>
<evidence type="ECO:0000313" key="4">
    <source>
        <dbReference type="RefSeq" id="XP_008290171.1"/>
    </source>
</evidence>
<evidence type="ECO:0000313" key="3">
    <source>
        <dbReference type="Proteomes" id="UP000694891"/>
    </source>
</evidence>
<accession>A0A9Y4N1E9</accession>